<dbReference type="FunFam" id="3.40.50.300:FF:000494">
    <property type="entry name" value="tRNA modification GTPase MnmE"/>
    <property type="match status" value="1"/>
</dbReference>
<evidence type="ECO:0000256" key="8">
    <source>
        <dbReference type="ARBA" id="ARBA00022958"/>
    </source>
</evidence>
<dbReference type="OrthoDB" id="9805918at2"/>
<sequence length="458" mass="50718">MKTETIAAIATAVSNGGISIIRVSGSEALDVVDKIYITKGGNRRIKEYDSHTIHLGNIEDQGMLIDEVLVSVFKGPNSYTAEDVVEINCHGGVLVTKKILELCLKNGARSAEPGEFTKRAFLNGRIDLSQAEAVMDLINAKSDYALKSSVNQLKGNIHDKVVSIRKQLILDVAFIEAVLDDPEHYEFGSYQDELKSRLIDQVKELNKLLNTADNGRFVREGIQTVIVGKPNAGKSSLLNLLVGSEKAIVTNIEGTTRDIIEESIQIDGVCLNIIDTAGIRDTENVVEKIGVEKAIEYIDRADLVLYVMDGSRELNENDRSIMEKIKNKNAIILLNKTDLTQVVKESEVRQLINKPVFAISAKCEEGLEEVRKCIKEMFFQGDLSFNDQVYITNARHKEALSDAVKSLNQVLQSIEDGMPEDFLSIDLMSAYEKLGEIIGESVGEDLINTIFKEFCMGK</sequence>
<dbReference type="Pfam" id="PF12631">
    <property type="entry name" value="MnmE_helical"/>
    <property type="match status" value="1"/>
</dbReference>
<gene>
    <name evidence="10" type="primary">mnmE</name>
    <name evidence="10" type="synonym">trmE</name>
    <name evidence="13" type="ORF">SAMN04487772_12715</name>
</gene>
<feature type="binding site" evidence="10">
    <location>
        <begin position="250"/>
        <end position="256"/>
    </location>
    <ligand>
        <name>GTP</name>
        <dbReference type="ChEBI" id="CHEBI:37565"/>
    </ligand>
</feature>
<comment type="cofactor">
    <cofactor evidence="10">
        <name>K(+)</name>
        <dbReference type="ChEBI" id="CHEBI:29103"/>
    </cofactor>
    <text evidence="10">Binds 1 potassium ion per subunit.</text>
</comment>
<dbReference type="STRING" id="29364.SAMN04487772_12715"/>
<comment type="subcellular location">
    <subcellularLocation>
        <location evidence="10">Cytoplasm</location>
    </subcellularLocation>
</comment>
<keyword evidence="4 10" id="KW-0479">Metal-binding</keyword>
<dbReference type="AlphaFoldDB" id="A0A1I0F1X7"/>
<organism evidence="13 14">
    <name type="scientific">[Clostridium] polysaccharolyticum</name>
    <dbReference type="NCBI Taxonomy" id="29364"/>
    <lineage>
        <taxon>Bacteria</taxon>
        <taxon>Bacillati</taxon>
        <taxon>Bacillota</taxon>
        <taxon>Clostridia</taxon>
        <taxon>Lachnospirales</taxon>
        <taxon>Lachnospiraceae</taxon>
    </lineage>
</organism>
<feature type="binding site" evidence="10">
    <location>
        <begin position="231"/>
        <end position="236"/>
    </location>
    <ligand>
        <name>GTP</name>
        <dbReference type="ChEBI" id="CHEBI:37565"/>
    </ligand>
</feature>
<dbReference type="Gene3D" id="3.40.50.300">
    <property type="entry name" value="P-loop containing nucleotide triphosphate hydrolases"/>
    <property type="match status" value="1"/>
</dbReference>
<keyword evidence="2 10" id="KW-0963">Cytoplasm</keyword>
<feature type="binding site" evidence="10">
    <location>
        <position position="235"/>
    </location>
    <ligand>
        <name>Mg(2+)</name>
        <dbReference type="ChEBI" id="CHEBI:18420"/>
    </ligand>
</feature>
<feature type="binding site" evidence="10">
    <location>
        <begin position="275"/>
        <end position="278"/>
    </location>
    <ligand>
        <name>GTP</name>
        <dbReference type="ChEBI" id="CHEBI:37565"/>
    </ligand>
</feature>
<keyword evidence="5 10" id="KW-0547">Nucleotide-binding</keyword>
<dbReference type="PROSITE" id="PS51709">
    <property type="entry name" value="G_TRME"/>
    <property type="match status" value="1"/>
</dbReference>
<comment type="function">
    <text evidence="10">Exhibits a very high intrinsic GTPase hydrolysis rate. Involved in the addition of a carboxymethylaminomethyl (cmnm) group at the wobble position (U34) of certain tRNAs, forming tRNA-cmnm(5)s(2)U34.</text>
</comment>
<dbReference type="InterPro" id="IPR027368">
    <property type="entry name" value="MnmE_dom2"/>
</dbReference>
<comment type="subunit">
    <text evidence="10">Homodimer. Heterotetramer of two MnmE and two MnmG subunits.</text>
</comment>
<dbReference type="GO" id="GO:0003924">
    <property type="term" value="F:GTPase activity"/>
    <property type="evidence" value="ECO:0007669"/>
    <property type="project" value="UniProtKB-UniRule"/>
</dbReference>
<protein>
    <recommendedName>
        <fullName evidence="10">tRNA modification GTPase MnmE</fullName>
        <ecNumber evidence="10">3.6.-.-</ecNumber>
    </recommendedName>
</protein>
<keyword evidence="3 10" id="KW-0819">tRNA processing</keyword>
<keyword evidence="8 10" id="KW-0630">Potassium</keyword>
<dbReference type="InterPro" id="IPR027417">
    <property type="entry name" value="P-loop_NTPase"/>
</dbReference>
<dbReference type="PANTHER" id="PTHR42714:SF2">
    <property type="entry name" value="TRNA MODIFICATION GTPASE GTPBP3, MITOCHONDRIAL"/>
    <property type="match status" value="1"/>
</dbReference>
<keyword evidence="9 10" id="KW-0342">GTP-binding</keyword>
<dbReference type="CDD" id="cd04164">
    <property type="entry name" value="trmE"/>
    <property type="match status" value="1"/>
</dbReference>
<evidence type="ECO:0000256" key="6">
    <source>
        <dbReference type="ARBA" id="ARBA00022801"/>
    </source>
</evidence>
<dbReference type="InterPro" id="IPR005225">
    <property type="entry name" value="Small_GTP-bd"/>
</dbReference>
<dbReference type="Pfam" id="PF10396">
    <property type="entry name" value="TrmE_N"/>
    <property type="match status" value="1"/>
</dbReference>
<dbReference type="InterPro" id="IPR031168">
    <property type="entry name" value="G_TrmE"/>
</dbReference>
<dbReference type="RefSeq" id="WP_092478699.1">
    <property type="nucleotide sequence ID" value="NZ_FOHN01000027.1"/>
</dbReference>
<dbReference type="Proteomes" id="UP000199800">
    <property type="component" value="Unassembled WGS sequence"/>
</dbReference>
<evidence type="ECO:0000256" key="11">
    <source>
        <dbReference type="RuleBase" id="RU003313"/>
    </source>
</evidence>
<name>A0A1I0F1X7_9FIRM</name>
<feature type="binding site" evidence="10">
    <location>
        <position position="252"/>
    </location>
    <ligand>
        <name>K(+)</name>
        <dbReference type="ChEBI" id="CHEBI:29103"/>
    </ligand>
</feature>
<dbReference type="GO" id="GO:0005525">
    <property type="term" value="F:GTP binding"/>
    <property type="evidence" value="ECO:0007669"/>
    <property type="project" value="UniProtKB-UniRule"/>
</dbReference>
<reference evidence="13 14" key="1">
    <citation type="submission" date="2016-10" db="EMBL/GenBank/DDBJ databases">
        <authorList>
            <person name="de Groot N.N."/>
        </authorList>
    </citation>
    <scope>NUCLEOTIDE SEQUENCE [LARGE SCALE GENOMIC DNA]</scope>
    <source>
        <strain evidence="13 14">DSM 1801</strain>
    </source>
</reference>
<feature type="binding site" evidence="10">
    <location>
        <position position="86"/>
    </location>
    <ligand>
        <name>(6S)-5-formyl-5,6,7,8-tetrahydrofolate</name>
        <dbReference type="ChEBI" id="CHEBI:57457"/>
    </ligand>
</feature>
<dbReference type="GO" id="GO:0002098">
    <property type="term" value="P:tRNA wobble uridine modification"/>
    <property type="evidence" value="ECO:0007669"/>
    <property type="project" value="TreeGrafter"/>
</dbReference>
<comment type="similarity">
    <text evidence="1 10 11">Belongs to the TRAFAC class TrmE-Era-EngA-EngB-Septin-like GTPase superfamily. TrmE GTPase family.</text>
</comment>
<evidence type="ECO:0000259" key="12">
    <source>
        <dbReference type="PROSITE" id="PS51709"/>
    </source>
</evidence>
<dbReference type="Pfam" id="PF01926">
    <property type="entry name" value="MMR_HSR1"/>
    <property type="match status" value="1"/>
</dbReference>
<feature type="binding site" evidence="10">
    <location>
        <position position="231"/>
    </location>
    <ligand>
        <name>K(+)</name>
        <dbReference type="ChEBI" id="CHEBI:29103"/>
    </ligand>
</feature>
<evidence type="ECO:0000256" key="9">
    <source>
        <dbReference type="ARBA" id="ARBA00023134"/>
    </source>
</evidence>
<evidence type="ECO:0000256" key="7">
    <source>
        <dbReference type="ARBA" id="ARBA00022842"/>
    </source>
</evidence>
<dbReference type="InterPro" id="IPR004520">
    <property type="entry name" value="GTPase_MnmE"/>
</dbReference>
<evidence type="ECO:0000256" key="2">
    <source>
        <dbReference type="ARBA" id="ARBA00022490"/>
    </source>
</evidence>
<evidence type="ECO:0000256" key="1">
    <source>
        <dbReference type="ARBA" id="ARBA00011043"/>
    </source>
</evidence>
<dbReference type="NCBIfam" id="NF003661">
    <property type="entry name" value="PRK05291.1-3"/>
    <property type="match status" value="1"/>
</dbReference>
<feature type="binding site" evidence="10">
    <location>
        <position position="22"/>
    </location>
    <ligand>
        <name>(6S)-5-formyl-5,6,7,8-tetrahydrofolate</name>
        <dbReference type="ChEBI" id="CHEBI:57457"/>
    </ligand>
</feature>
<dbReference type="GO" id="GO:0046872">
    <property type="term" value="F:metal ion binding"/>
    <property type="evidence" value="ECO:0007669"/>
    <property type="project" value="UniProtKB-KW"/>
</dbReference>
<dbReference type="NCBIfam" id="TIGR00450">
    <property type="entry name" value="mnmE_trmE_thdF"/>
    <property type="match status" value="1"/>
</dbReference>
<dbReference type="GO" id="GO:0042802">
    <property type="term" value="F:identical protein binding"/>
    <property type="evidence" value="ECO:0007669"/>
    <property type="project" value="UniProtKB-ARBA"/>
</dbReference>
<keyword evidence="14" id="KW-1185">Reference proteome</keyword>
<dbReference type="EC" id="3.6.-.-" evidence="10"/>
<dbReference type="InterPro" id="IPR018948">
    <property type="entry name" value="GTP-bd_TrmE_N"/>
</dbReference>
<dbReference type="HAMAP" id="MF_00379">
    <property type="entry name" value="GTPase_MnmE"/>
    <property type="match status" value="1"/>
</dbReference>
<dbReference type="Gene3D" id="1.20.120.430">
    <property type="entry name" value="tRNA modification GTPase MnmE domain 2"/>
    <property type="match status" value="1"/>
</dbReference>
<dbReference type="InterPro" id="IPR006073">
    <property type="entry name" value="GTP-bd"/>
</dbReference>
<comment type="caution">
    <text evidence="10">Lacks conserved residue(s) required for the propagation of feature annotation.</text>
</comment>
<evidence type="ECO:0000256" key="10">
    <source>
        <dbReference type="HAMAP-Rule" id="MF_00379"/>
    </source>
</evidence>
<evidence type="ECO:0000256" key="3">
    <source>
        <dbReference type="ARBA" id="ARBA00022694"/>
    </source>
</evidence>
<dbReference type="NCBIfam" id="TIGR00231">
    <property type="entry name" value="small_GTP"/>
    <property type="match status" value="1"/>
</dbReference>
<proteinExistence type="inferred from homology"/>
<dbReference type="InterPro" id="IPR027266">
    <property type="entry name" value="TrmE/GcvT-like"/>
</dbReference>
<evidence type="ECO:0000256" key="5">
    <source>
        <dbReference type="ARBA" id="ARBA00022741"/>
    </source>
</evidence>
<dbReference type="PRINTS" id="PR00326">
    <property type="entry name" value="GTP1OBG"/>
</dbReference>
<dbReference type="PANTHER" id="PTHR42714">
    <property type="entry name" value="TRNA MODIFICATION GTPASE GTPBP3"/>
    <property type="match status" value="1"/>
</dbReference>
<evidence type="ECO:0000256" key="4">
    <source>
        <dbReference type="ARBA" id="ARBA00022723"/>
    </source>
</evidence>
<feature type="domain" description="TrmE-type G" evidence="12">
    <location>
        <begin position="221"/>
        <end position="379"/>
    </location>
</feature>
<dbReference type="GO" id="GO:0030488">
    <property type="term" value="P:tRNA methylation"/>
    <property type="evidence" value="ECO:0007669"/>
    <property type="project" value="TreeGrafter"/>
</dbReference>
<dbReference type="GO" id="GO:0005829">
    <property type="term" value="C:cytosol"/>
    <property type="evidence" value="ECO:0007669"/>
    <property type="project" value="TreeGrafter"/>
</dbReference>
<dbReference type="SUPFAM" id="SSF52540">
    <property type="entry name" value="P-loop containing nucleoside triphosphate hydrolases"/>
    <property type="match status" value="1"/>
</dbReference>
<feature type="binding site" evidence="10">
    <location>
        <position position="255"/>
    </location>
    <ligand>
        <name>K(+)</name>
        <dbReference type="ChEBI" id="CHEBI:29103"/>
    </ligand>
</feature>
<accession>A0A1I0F1X7</accession>
<dbReference type="InterPro" id="IPR025867">
    <property type="entry name" value="MnmE_helical"/>
</dbReference>
<dbReference type="Gene3D" id="3.30.1360.120">
    <property type="entry name" value="Probable tRNA modification gtpase trme, domain 1"/>
    <property type="match status" value="1"/>
</dbReference>
<dbReference type="EMBL" id="FOHN01000027">
    <property type="protein sequence ID" value="SET51800.1"/>
    <property type="molecule type" value="Genomic_DNA"/>
</dbReference>
<feature type="binding site" evidence="10">
    <location>
        <position position="256"/>
    </location>
    <ligand>
        <name>Mg(2+)</name>
        <dbReference type="ChEBI" id="CHEBI:18420"/>
    </ligand>
</feature>
<dbReference type="FunFam" id="3.30.1360.120:FF:000003">
    <property type="entry name" value="tRNA modification GTPase MnmE"/>
    <property type="match status" value="1"/>
</dbReference>
<keyword evidence="7 10" id="KW-0460">Magnesium</keyword>
<feature type="binding site" evidence="10">
    <location>
        <position position="458"/>
    </location>
    <ligand>
        <name>(6S)-5-formyl-5,6,7,8-tetrahydrofolate</name>
        <dbReference type="ChEBI" id="CHEBI:57457"/>
    </ligand>
</feature>
<feature type="binding site" evidence="10">
    <location>
        <position position="250"/>
    </location>
    <ligand>
        <name>K(+)</name>
        <dbReference type="ChEBI" id="CHEBI:29103"/>
    </ligand>
</feature>
<feature type="binding site" evidence="10">
    <location>
        <position position="125"/>
    </location>
    <ligand>
        <name>(6S)-5-formyl-5,6,7,8-tetrahydrofolate</name>
        <dbReference type="ChEBI" id="CHEBI:57457"/>
    </ligand>
</feature>
<evidence type="ECO:0000313" key="13">
    <source>
        <dbReference type="EMBL" id="SET51800.1"/>
    </source>
</evidence>
<dbReference type="CDD" id="cd14858">
    <property type="entry name" value="TrmE_N"/>
    <property type="match status" value="1"/>
</dbReference>
<evidence type="ECO:0000313" key="14">
    <source>
        <dbReference type="Proteomes" id="UP000199800"/>
    </source>
</evidence>
<keyword evidence="6 10" id="KW-0378">Hydrolase</keyword>